<sequence length="233" mass="24563">MGKPHQHDTANVNLADRLNVLRAGVLGANDGIVSTAGLVIGVAGATADSTVLLISGLAGLVAGALSMAGGEYVSVSSQRDMEQAEIEREKWELQHDYPAEVQELSDIYQKQGLSKALANQVAEELMQKNALAVHAEMELNIKPGEYANPWQAAFSSMCSFSAGALLPLLSIVLMPENMKVAATFVVVLLALALTGWISAALGHAHKGKAVVRNVLVGLITMVITYSVGYLIKA</sequence>
<keyword evidence="4 5" id="KW-0472">Membrane</keyword>
<feature type="transmembrane region" description="Helical" evidence="5">
    <location>
        <begin position="152"/>
        <end position="174"/>
    </location>
</feature>
<feature type="transmembrane region" description="Helical" evidence="5">
    <location>
        <begin position="51"/>
        <end position="73"/>
    </location>
</feature>
<dbReference type="Pfam" id="PF01988">
    <property type="entry name" value="VIT1"/>
    <property type="match status" value="1"/>
</dbReference>
<evidence type="ECO:0008006" key="8">
    <source>
        <dbReference type="Google" id="ProtNLM"/>
    </source>
</evidence>
<dbReference type="InterPro" id="IPR008217">
    <property type="entry name" value="Ccc1_fam"/>
</dbReference>
<gene>
    <name evidence="6" type="ORF">CUZ56_01585</name>
</gene>
<dbReference type="OrthoDB" id="9789677at2"/>
<evidence type="ECO:0000256" key="1">
    <source>
        <dbReference type="ARBA" id="ARBA00004127"/>
    </source>
</evidence>
<dbReference type="GO" id="GO:0012505">
    <property type="term" value="C:endomembrane system"/>
    <property type="evidence" value="ECO:0007669"/>
    <property type="project" value="UniProtKB-SubCell"/>
</dbReference>
<evidence type="ECO:0000256" key="3">
    <source>
        <dbReference type="ARBA" id="ARBA00022989"/>
    </source>
</evidence>
<dbReference type="RefSeq" id="WP_126979801.1">
    <property type="nucleotide sequence ID" value="NZ_PQSP01000003.1"/>
</dbReference>
<dbReference type="Proteomes" id="UP000286947">
    <property type="component" value="Unassembled WGS sequence"/>
</dbReference>
<organism evidence="6 7">
    <name type="scientific">Saezia sanguinis</name>
    <dbReference type="NCBI Taxonomy" id="1965230"/>
    <lineage>
        <taxon>Bacteria</taxon>
        <taxon>Pseudomonadati</taxon>
        <taxon>Pseudomonadota</taxon>
        <taxon>Betaproteobacteria</taxon>
        <taxon>Burkholderiales</taxon>
        <taxon>Saeziaceae</taxon>
        <taxon>Saezia</taxon>
    </lineage>
</organism>
<keyword evidence="3 5" id="KW-1133">Transmembrane helix</keyword>
<dbReference type="GO" id="GO:0030026">
    <property type="term" value="P:intracellular manganese ion homeostasis"/>
    <property type="evidence" value="ECO:0007669"/>
    <property type="project" value="InterPro"/>
</dbReference>
<comment type="caution">
    <text evidence="6">The sequence shown here is derived from an EMBL/GenBank/DDBJ whole genome shotgun (WGS) entry which is preliminary data.</text>
</comment>
<dbReference type="AlphaFoldDB" id="A0A433SDT2"/>
<protein>
    <recommendedName>
        <fullName evidence="8">VIT family protein</fullName>
    </recommendedName>
</protein>
<keyword evidence="2 5" id="KW-0812">Transmembrane</keyword>
<proteinExistence type="predicted"/>
<evidence type="ECO:0000256" key="2">
    <source>
        <dbReference type="ARBA" id="ARBA00022692"/>
    </source>
</evidence>
<comment type="subcellular location">
    <subcellularLocation>
        <location evidence="1">Endomembrane system</location>
        <topology evidence="1">Multi-pass membrane protein</topology>
    </subcellularLocation>
</comment>
<evidence type="ECO:0000313" key="7">
    <source>
        <dbReference type="Proteomes" id="UP000286947"/>
    </source>
</evidence>
<dbReference type="GO" id="GO:0005384">
    <property type="term" value="F:manganese ion transmembrane transporter activity"/>
    <property type="evidence" value="ECO:0007669"/>
    <property type="project" value="InterPro"/>
</dbReference>
<dbReference type="PANTHER" id="PTHR31851">
    <property type="entry name" value="FE(2+)/MN(2+) TRANSPORTER PCL1"/>
    <property type="match status" value="1"/>
</dbReference>
<evidence type="ECO:0000256" key="5">
    <source>
        <dbReference type="SAM" id="Phobius"/>
    </source>
</evidence>
<name>A0A433SDT2_9BURK</name>
<reference evidence="6 7" key="1">
    <citation type="submission" date="2018-01" db="EMBL/GenBank/DDBJ databases">
        <title>Saezia sanguinis gen. nov., sp. nov., in the order Burkholderiales isolated from human blood.</title>
        <authorList>
            <person name="Medina-Pascual M.J."/>
            <person name="Valdezate S."/>
            <person name="Monzon S."/>
            <person name="Cuesta I."/>
            <person name="Carrasco G."/>
            <person name="Villalon P."/>
            <person name="Saez-Nieto J.A."/>
        </authorList>
    </citation>
    <scope>NUCLEOTIDE SEQUENCE [LARGE SCALE GENOMIC DNA]</scope>
    <source>
        <strain evidence="6 7">CNM695-12</strain>
    </source>
</reference>
<feature type="transmembrane region" description="Helical" evidence="5">
    <location>
        <begin position="213"/>
        <end position="231"/>
    </location>
</feature>
<dbReference type="CDD" id="cd02432">
    <property type="entry name" value="Nodulin-21_like_1"/>
    <property type="match status" value="1"/>
</dbReference>
<accession>A0A433SDT2</accession>
<dbReference type="EMBL" id="PQSP01000003">
    <property type="protein sequence ID" value="RUS66794.1"/>
    <property type="molecule type" value="Genomic_DNA"/>
</dbReference>
<evidence type="ECO:0000313" key="6">
    <source>
        <dbReference type="EMBL" id="RUS66794.1"/>
    </source>
</evidence>
<feature type="transmembrane region" description="Helical" evidence="5">
    <location>
        <begin position="180"/>
        <end position="201"/>
    </location>
</feature>
<evidence type="ECO:0000256" key="4">
    <source>
        <dbReference type="ARBA" id="ARBA00023136"/>
    </source>
</evidence>
<feature type="transmembrane region" description="Helical" evidence="5">
    <location>
        <begin position="20"/>
        <end position="45"/>
    </location>
</feature>
<keyword evidence="7" id="KW-1185">Reference proteome</keyword>